<evidence type="ECO:0000256" key="1">
    <source>
        <dbReference type="SAM" id="MobiDB-lite"/>
    </source>
</evidence>
<organism evidence="2">
    <name type="scientific">Eimeria tenella</name>
    <name type="common">Coccidian parasite</name>
    <dbReference type="NCBI Taxonomy" id="5802"/>
    <lineage>
        <taxon>Eukaryota</taxon>
        <taxon>Sar</taxon>
        <taxon>Alveolata</taxon>
        <taxon>Apicomplexa</taxon>
        <taxon>Conoidasida</taxon>
        <taxon>Coccidia</taxon>
        <taxon>Eucoccidiorida</taxon>
        <taxon>Eimeriorina</taxon>
        <taxon>Eimeriidae</taxon>
        <taxon>Eimeria</taxon>
    </lineage>
</organism>
<dbReference type="VEuPathDB" id="ToxoDB:ETH_00025720"/>
<feature type="region of interest" description="Disordered" evidence="1">
    <location>
        <begin position="123"/>
        <end position="278"/>
    </location>
</feature>
<dbReference type="RefSeq" id="XP_013234210.1">
    <property type="nucleotide sequence ID" value="XM_013378756.1"/>
</dbReference>
<dbReference type="AlphaFoldDB" id="H9B9J0"/>
<proteinExistence type="evidence at transcript level"/>
<reference evidence="3" key="3">
    <citation type="submission" date="2013-10" db="EMBL/GenBank/DDBJ databases">
        <authorList>
            <person name="Aslett M."/>
        </authorList>
    </citation>
    <scope>NUCLEOTIDE SEQUENCE [LARGE SCALE GENOMIC DNA]</scope>
    <source>
        <strain evidence="3">Houghton</strain>
    </source>
</reference>
<dbReference type="CDD" id="cd09212">
    <property type="entry name" value="PUB"/>
    <property type="match status" value="1"/>
</dbReference>
<reference evidence="3" key="2">
    <citation type="submission" date="2013-10" db="EMBL/GenBank/DDBJ databases">
        <title>Genomic analysis of the causative agents of coccidiosis in chickens.</title>
        <authorList>
            <person name="Reid A.J."/>
            <person name="Blake D."/>
            <person name="Billington K."/>
            <person name="Browne H."/>
            <person name="Dunn M."/>
            <person name="Hung S."/>
            <person name="Kawahara F."/>
            <person name="Miranda-Saavedra D."/>
            <person name="Mourier T."/>
            <person name="Nagra H."/>
            <person name="Otto T.D."/>
            <person name="Rawlings N."/>
            <person name="Sanchez A."/>
            <person name="Sanders M."/>
            <person name="Subramaniam C."/>
            <person name="Tay Y."/>
            <person name="Dear P."/>
            <person name="Doerig C."/>
            <person name="Gruber A."/>
            <person name="Parkinson J."/>
            <person name="Shirley M."/>
            <person name="Wan K.L."/>
            <person name="Berriman M."/>
            <person name="Tomley F."/>
            <person name="Pain A."/>
        </authorList>
    </citation>
    <scope>NUCLEOTIDE SEQUENCE [LARGE SCALE GENOMIC DNA]</scope>
    <source>
        <strain evidence="3">Houghton</strain>
    </source>
</reference>
<dbReference type="EMBL" id="JN987427">
    <property type="protein sequence ID" value="AET50650.1"/>
    <property type="molecule type" value="mRNA"/>
</dbReference>
<evidence type="ECO:0000313" key="3">
    <source>
        <dbReference type="EMBL" id="CDJ43460.1"/>
    </source>
</evidence>
<reference evidence="2" key="1">
    <citation type="journal article" date="2012" name="BMC Genomics">
        <title>Characterisation of full-length cDNA sequences provides insights into the Eimeria tenella transcriptome.</title>
        <authorList>
            <person name="Amiruddin N."/>
            <person name="Lee X.W."/>
            <person name="Blake D.P."/>
            <person name="Suzuki Y."/>
            <person name="Tay Y.L."/>
            <person name="Lim L.S."/>
            <person name="Tomley F.M."/>
            <person name="Watanabe J."/>
            <person name="Sugimoto C."/>
            <person name="Wan K.L."/>
        </authorList>
    </citation>
    <scope>NUCLEOTIDE SEQUENCE</scope>
    <source>
        <strain evidence="2">Houghton</strain>
    </source>
</reference>
<feature type="compositionally biased region" description="Gly residues" evidence="1">
    <location>
        <begin position="220"/>
        <end position="236"/>
    </location>
</feature>
<feature type="compositionally biased region" description="Basic and acidic residues" evidence="1">
    <location>
        <begin position="174"/>
        <end position="194"/>
    </location>
</feature>
<accession>H9B9J0</accession>
<dbReference type="Gene3D" id="1.20.58.2190">
    <property type="match status" value="1"/>
</dbReference>
<dbReference type="GeneID" id="25254254"/>
<sequence length="278" mass="29940">METILSGIADAPISDAAKRKAYELVLKIVNNIVKAAQEEDPNLAKFKWVKANSGSALREKVLNVSPFFLELLKALGFRQRVGRPPHVQNGAPQEYIVLEDNVSIDDLASNAQLIEAVFSSIPEEQNSGLPPASSLTSPASAGRQSAGNLTDGQGTGQSSAHPLVSRQSQSTAARRQDPEAELEAIRREQQERYRQRGAGGSSAAARPSAAGNENESGQNQSGGGWFWQKFGWGGGSDSNNGPDNNNNNNRGRSTSSRRPPPSNRMMTLRDLPQPQRRG</sequence>
<dbReference type="InterPro" id="IPR036339">
    <property type="entry name" value="PUB-like_dom_sf"/>
</dbReference>
<evidence type="ECO:0000313" key="2">
    <source>
        <dbReference type="EMBL" id="AET50650.1"/>
    </source>
</evidence>
<evidence type="ECO:0000313" key="4">
    <source>
        <dbReference type="Proteomes" id="UP000030747"/>
    </source>
</evidence>
<feature type="compositionally biased region" description="Low complexity" evidence="1">
    <location>
        <begin position="237"/>
        <end position="257"/>
    </location>
</feature>
<protein>
    <submittedName>
        <fullName evidence="2">Uncharacterized protein</fullName>
    </submittedName>
</protein>
<dbReference type="OMA" id="GGGWFWQ"/>
<dbReference type="SUPFAM" id="SSF143503">
    <property type="entry name" value="PUG domain-like"/>
    <property type="match status" value="1"/>
</dbReference>
<gene>
    <name evidence="3" type="ORF">ETH_00025720</name>
</gene>
<dbReference type="VEuPathDB" id="ToxoDB:ETH2_0707000"/>
<feature type="compositionally biased region" description="Low complexity" evidence="1">
    <location>
        <begin position="127"/>
        <end position="142"/>
    </location>
</feature>
<feature type="compositionally biased region" description="Polar residues" evidence="1">
    <location>
        <begin position="143"/>
        <end position="173"/>
    </location>
</feature>
<dbReference type="EMBL" id="HG675767">
    <property type="protein sequence ID" value="CDJ43460.1"/>
    <property type="molecule type" value="Genomic_DNA"/>
</dbReference>
<feature type="compositionally biased region" description="Low complexity" evidence="1">
    <location>
        <begin position="201"/>
        <end position="211"/>
    </location>
</feature>
<dbReference type="OrthoDB" id="347461at2759"/>
<dbReference type="Proteomes" id="UP000030747">
    <property type="component" value="Unassembled WGS sequence"/>
</dbReference>
<name>H9B9J0_EIMTE</name>
<keyword evidence="4" id="KW-1185">Reference proteome</keyword>